<gene>
    <name evidence="6" type="ORF">C9374_009161</name>
</gene>
<comment type="cofactor">
    <cofactor evidence="1">
        <name>FAD</name>
        <dbReference type="ChEBI" id="CHEBI:57692"/>
    </cofactor>
</comment>
<dbReference type="Pfam" id="PF07992">
    <property type="entry name" value="Pyr_redox_2"/>
    <property type="match status" value="1"/>
</dbReference>
<feature type="compositionally biased region" description="Basic and acidic residues" evidence="4">
    <location>
        <begin position="691"/>
        <end position="702"/>
    </location>
</feature>
<evidence type="ECO:0000256" key="1">
    <source>
        <dbReference type="ARBA" id="ARBA00001974"/>
    </source>
</evidence>
<evidence type="ECO:0000256" key="3">
    <source>
        <dbReference type="ARBA" id="ARBA00022827"/>
    </source>
</evidence>
<dbReference type="InterPro" id="IPR050260">
    <property type="entry name" value="FAD-bd_OxRdtase"/>
</dbReference>
<dbReference type="GO" id="GO:0016491">
    <property type="term" value="F:oxidoreductase activity"/>
    <property type="evidence" value="ECO:0007669"/>
    <property type="project" value="InterPro"/>
</dbReference>
<sequence length="715" mass="80380">MATQHQQRHIIIVGGGYSGISLIQSIREYESKKLSSTANANPSVPLYITLISNEDFCSRPNLFFRFKFLQASPSSKLLDYHGGIHLHDSSNSDSNTTDLSKNFIQKYNINQVILNSVVTSVNANEKTIKYKRNDGDDKEIELKYDDLCLCLGGRAHVVEYPVTFSLPEERSVTFPKLEFENISKKYHIHTGVPNYIYVRNVEEVELVYNIMRQLYSYYTTTNTQSSEHNRIVVIGSGTLSLDIVSHIIEGYEAIEKQLQTTTTSSTSQPSFWDVTQPSLLPKITIISRSQHIGKSLLKDDRACEMLTNLVKQKYSKYIEIELNSEIESIHADSTSTEEKKGMATSVAIVSKSRTDNEQHTKRIIPCSCIIQAVGVKSETDLAEKHLNAYIGANGGITVNEHFQVMTLHENVLTTVPNVYSIGDCAEIPLSELIDVSTHGNSSRAVWKNWTSAREQAILCSHYLVDQNSGGIEDTQHQYGMKTKLFFSQTPKFFGLFISCLGHYEISTENSTDLSTFATYYSPQPLLDNNNIYMKLVFKKSKKQVEPNHEQQLKLIGALLIGPTMNEYKLGVHFLQLLKEDVYLPQSLVESKQILQNMSFNMNMWNRLLQLVRSKSHGSSHHTVPFETKEEIEKVLTELNQLGSTAASNATVKKPSSITPGAKKFVNPLEKKKAAAAATQQVSPSSNSTTKDQTEDSLSKQMDELTLSHTKKEVQE</sequence>
<keyword evidence="2" id="KW-0285">Flavoprotein</keyword>
<dbReference type="PANTHER" id="PTHR43429:SF3">
    <property type="entry name" value="NITRITE REDUCTASE [NAD(P)H]"/>
    <property type="match status" value="1"/>
</dbReference>
<keyword evidence="7" id="KW-1185">Reference proteome</keyword>
<dbReference type="RefSeq" id="XP_044544907.1">
    <property type="nucleotide sequence ID" value="XM_044699318.1"/>
</dbReference>
<dbReference type="EMBL" id="PYSW02000037">
    <property type="protein sequence ID" value="KAG2377645.1"/>
    <property type="molecule type" value="Genomic_DNA"/>
</dbReference>
<dbReference type="PANTHER" id="PTHR43429">
    <property type="entry name" value="PYRIDINE NUCLEOTIDE-DISULFIDE OXIDOREDUCTASE DOMAIN-CONTAINING"/>
    <property type="match status" value="1"/>
</dbReference>
<comment type="caution">
    <text evidence="6">The sequence shown here is derived from an EMBL/GenBank/DDBJ whole genome shotgun (WGS) entry which is preliminary data.</text>
</comment>
<organism evidence="6 7">
    <name type="scientific">Naegleria lovaniensis</name>
    <name type="common">Amoeba</name>
    <dbReference type="NCBI Taxonomy" id="51637"/>
    <lineage>
        <taxon>Eukaryota</taxon>
        <taxon>Discoba</taxon>
        <taxon>Heterolobosea</taxon>
        <taxon>Tetramitia</taxon>
        <taxon>Eutetramitia</taxon>
        <taxon>Vahlkampfiidae</taxon>
        <taxon>Naegleria</taxon>
    </lineage>
</organism>
<keyword evidence="3" id="KW-0274">FAD</keyword>
<reference evidence="6 7" key="1">
    <citation type="journal article" date="2018" name="BMC Genomics">
        <title>The genome of Naegleria lovaniensis, the basis for a comparative approach to unravel pathogenicity factors of the human pathogenic amoeba N. fowleri.</title>
        <authorList>
            <person name="Liechti N."/>
            <person name="Schurch N."/>
            <person name="Bruggmann R."/>
            <person name="Wittwer M."/>
        </authorList>
    </citation>
    <scope>NUCLEOTIDE SEQUENCE [LARGE SCALE GENOMIC DNA]</scope>
    <source>
        <strain evidence="6 7">ATCC 30569</strain>
    </source>
</reference>
<dbReference type="Gene3D" id="3.50.50.60">
    <property type="entry name" value="FAD/NAD(P)-binding domain"/>
    <property type="match status" value="2"/>
</dbReference>
<proteinExistence type="predicted"/>
<name>A0AA88GIY5_NAELO</name>
<dbReference type="InterPro" id="IPR036188">
    <property type="entry name" value="FAD/NAD-bd_sf"/>
</dbReference>
<dbReference type="Proteomes" id="UP000816034">
    <property type="component" value="Unassembled WGS sequence"/>
</dbReference>
<dbReference type="PRINTS" id="PR00368">
    <property type="entry name" value="FADPNR"/>
</dbReference>
<feature type="compositionally biased region" description="Polar residues" evidence="4">
    <location>
        <begin position="678"/>
        <end position="690"/>
    </location>
</feature>
<evidence type="ECO:0000313" key="6">
    <source>
        <dbReference type="EMBL" id="KAG2377645.1"/>
    </source>
</evidence>
<evidence type="ECO:0000256" key="2">
    <source>
        <dbReference type="ARBA" id="ARBA00022630"/>
    </source>
</evidence>
<feature type="region of interest" description="Disordered" evidence="4">
    <location>
        <begin position="646"/>
        <end position="715"/>
    </location>
</feature>
<evidence type="ECO:0000313" key="7">
    <source>
        <dbReference type="Proteomes" id="UP000816034"/>
    </source>
</evidence>
<feature type="domain" description="FAD/NAD(P)-binding" evidence="5">
    <location>
        <begin position="9"/>
        <end position="455"/>
    </location>
</feature>
<feature type="compositionally biased region" description="Polar residues" evidence="4">
    <location>
        <begin position="646"/>
        <end position="658"/>
    </location>
</feature>
<dbReference type="GeneID" id="68101615"/>
<dbReference type="AlphaFoldDB" id="A0AA88GIY5"/>
<dbReference type="InterPro" id="IPR023753">
    <property type="entry name" value="FAD/NAD-binding_dom"/>
</dbReference>
<evidence type="ECO:0000259" key="5">
    <source>
        <dbReference type="Pfam" id="PF07992"/>
    </source>
</evidence>
<accession>A0AA88GIY5</accession>
<dbReference type="SUPFAM" id="SSF51905">
    <property type="entry name" value="FAD/NAD(P)-binding domain"/>
    <property type="match status" value="2"/>
</dbReference>
<evidence type="ECO:0000256" key="4">
    <source>
        <dbReference type="SAM" id="MobiDB-lite"/>
    </source>
</evidence>
<protein>
    <recommendedName>
        <fullName evidence="5">FAD/NAD(P)-binding domain-containing protein</fullName>
    </recommendedName>
</protein>